<dbReference type="eggNOG" id="COG1598">
    <property type="taxonomic scope" value="Bacteria"/>
</dbReference>
<dbReference type="OrthoDB" id="465534at2"/>
<evidence type="ECO:0000259" key="1">
    <source>
        <dbReference type="Pfam" id="PF15919"/>
    </source>
</evidence>
<name>B1WQN2_CROS5</name>
<evidence type="ECO:0000313" key="2">
    <source>
        <dbReference type="EMBL" id="ACB51743.1"/>
    </source>
</evidence>
<dbReference type="InterPro" id="IPR035069">
    <property type="entry name" value="TTHA1013/TTHA0281-like"/>
</dbReference>
<gene>
    <name evidence="2" type="ordered locus">cce_2394</name>
</gene>
<proteinExistence type="predicted"/>
<dbReference type="InterPro" id="IPR051404">
    <property type="entry name" value="TA_system_antitoxin"/>
</dbReference>
<feature type="domain" description="HicB-like antitoxin of toxin-antitoxin system" evidence="1">
    <location>
        <begin position="6"/>
        <end position="51"/>
    </location>
</feature>
<dbReference type="Pfam" id="PF15919">
    <property type="entry name" value="HicB_lk_antitox"/>
    <property type="match status" value="1"/>
</dbReference>
<dbReference type="STRING" id="43989.cce_2394"/>
<dbReference type="AlphaFoldDB" id="B1WQN2"/>
<dbReference type="RefSeq" id="WP_009544910.1">
    <property type="nucleotide sequence ID" value="NC_010546.1"/>
</dbReference>
<dbReference type="PANTHER" id="PTHR34504:SF2">
    <property type="entry name" value="UPF0150 PROTEIN SSL0259"/>
    <property type="match status" value="1"/>
</dbReference>
<dbReference type="HOGENOM" id="CLU_114047_2_1_3"/>
<accession>B1WQN2</accession>
<dbReference type="KEGG" id="cyt:cce_2394"/>
<dbReference type="Gene3D" id="3.30.160.250">
    <property type="match status" value="1"/>
</dbReference>
<keyword evidence="3" id="KW-1185">Reference proteome</keyword>
<dbReference type="InterPro" id="IPR031807">
    <property type="entry name" value="HicB-like"/>
</dbReference>
<dbReference type="PANTHER" id="PTHR34504">
    <property type="entry name" value="ANTITOXIN HICB"/>
    <property type="match status" value="1"/>
</dbReference>
<protein>
    <recommendedName>
        <fullName evidence="1">HicB-like antitoxin of toxin-antitoxin system domain-containing protein</fullName>
    </recommendedName>
</protein>
<sequence length="69" mass="7757">MIIRAVLEWDDEVKAFSATCPELNYISSCGDTKEEAVANLKEAIQLLLEPIPEHIINPDQKFDTVEVVI</sequence>
<organism evidence="2 3">
    <name type="scientific">Crocosphaera subtropica (strain ATCC 51142 / BH68)</name>
    <name type="common">Cyanothece sp. (strain ATCC 51142)</name>
    <dbReference type="NCBI Taxonomy" id="43989"/>
    <lineage>
        <taxon>Bacteria</taxon>
        <taxon>Bacillati</taxon>
        <taxon>Cyanobacteriota</taxon>
        <taxon>Cyanophyceae</taxon>
        <taxon>Oscillatoriophycideae</taxon>
        <taxon>Chroococcales</taxon>
        <taxon>Aphanothecaceae</taxon>
        <taxon>Crocosphaera</taxon>
        <taxon>Crocosphaera subtropica</taxon>
    </lineage>
</organism>
<reference evidence="2 3" key="1">
    <citation type="journal article" date="2008" name="Proc. Natl. Acad. Sci. U.S.A.">
        <title>The genome of Cyanothece 51142, a unicellular diazotrophic cyanobacterium important in the marine nitrogen cycle.</title>
        <authorList>
            <person name="Welsh E.A."/>
            <person name="Liberton M."/>
            <person name="Stoeckel J."/>
            <person name="Loh T."/>
            <person name="Elvitigala T."/>
            <person name="Wang C."/>
            <person name="Wollam A."/>
            <person name="Fulton R.S."/>
            <person name="Clifton S.W."/>
            <person name="Jacobs J.M."/>
            <person name="Aurora R."/>
            <person name="Ghosh B.K."/>
            <person name="Sherman L.A."/>
            <person name="Smith R.D."/>
            <person name="Wilson R.K."/>
            <person name="Pakrasi H.B."/>
        </authorList>
    </citation>
    <scope>NUCLEOTIDE SEQUENCE [LARGE SCALE GENOMIC DNA]</scope>
    <source>
        <strain evidence="3">ATCC 51142 / BH68</strain>
    </source>
</reference>
<dbReference type="EMBL" id="CP000806">
    <property type="protein sequence ID" value="ACB51743.1"/>
    <property type="molecule type" value="Genomic_DNA"/>
</dbReference>
<dbReference type="Proteomes" id="UP000001203">
    <property type="component" value="Chromosome circular"/>
</dbReference>
<evidence type="ECO:0000313" key="3">
    <source>
        <dbReference type="Proteomes" id="UP000001203"/>
    </source>
</evidence>
<dbReference type="SUPFAM" id="SSF143100">
    <property type="entry name" value="TTHA1013/TTHA0281-like"/>
    <property type="match status" value="1"/>
</dbReference>